<gene>
    <name evidence="3" type="ordered locus">Theco_3634</name>
</gene>
<dbReference type="KEGG" id="tco:Theco_3634"/>
<feature type="transmembrane region" description="Helical" evidence="1">
    <location>
        <begin position="41"/>
        <end position="58"/>
    </location>
</feature>
<dbReference type="STRING" id="717605.Theco_3634"/>
<keyword evidence="1" id="KW-0812">Transmembrane</keyword>
<dbReference type="OrthoDB" id="2454096at2"/>
<reference evidence="4" key="1">
    <citation type="submission" date="2012-01" db="EMBL/GenBank/DDBJ databases">
        <title>Complete sequence of chromosome of Thermobacillus composti KWC4.</title>
        <authorList>
            <person name="Lucas S."/>
            <person name="Han J."/>
            <person name="Lapidus A."/>
            <person name="Cheng J.-F."/>
            <person name="Goodwin L."/>
            <person name="Pitluck S."/>
            <person name="Peters L."/>
            <person name="Ovchinnikova G."/>
            <person name="Teshima H."/>
            <person name="Detter J.C."/>
            <person name="Han C."/>
            <person name="Tapia R."/>
            <person name="Land M."/>
            <person name="Hauser L."/>
            <person name="Kyrpides N."/>
            <person name="Ivanova N."/>
            <person name="Pagani I."/>
            <person name="Anderson I."/>
            <person name="Woyke T."/>
        </authorList>
    </citation>
    <scope>NUCLEOTIDE SEQUENCE [LARGE SCALE GENOMIC DNA]</scope>
    <source>
        <strain evidence="4">DSM 18247 / JCM 13945 / KWC4</strain>
    </source>
</reference>
<dbReference type="HOGENOM" id="CLU_1702516_0_0_9"/>
<dbReference type="AlphaFoldDB" id="L0EIL0"/>
<evidence type="ECO:0000313" key="4">
    <source>
        <dbReference type="Proteomes" id="UP000010795"/>
    </source>
</evidence>
<protein>
    <submittedName>
        <fullName evidence="3">Tripartite tricarboxylate transporter TctB family</fullName>
    </submittedName>
</protein>
<dbReference type="Proteomes" id="UP000010795">
    <property type="component" value="Chromosome"/>
</dbReference>
<dbReference type="RefSeq" id="WP_015256379.1">
    <property type="nucleotide sequence ID" value="NC_019897.1"/>
</dbReference>
<dbReference type="eggNOG" id="ENOG5030KZ9">
    <property type="taxonomic scope" value="Bacteria"/>
</dbReference>
<name>L0EIL0_THECK</name>
<proteinExistence type="predicted"/>
<accession>L0EIL0</accession>
<organism evidence="3 4">
    <name type="scientific">Thermobacillus composti (strain DSM 18247 / JCM 13945 / KWC4)</name>
    <dbReference type="NCBI Taxonomy" id="717605"/>
    <lineage>
        <taxon>Bacteria</taxon>
        <taxon>Bacillati</taxon>
        <taxon>Bacillota</taxon>
        <taxon>Bacilli</taxon>
        <taxon>Bacillales</taxon>
        <taxon>Paenibacillaceae</taxon>
        <taxon>Thermobacillus</taxon>
    </lineage>
</organism>
<feature type="transmembrane region" description="Helical" evidence="1">
    <location>
        <begin position="79"/>
        <end position="112"/>
    </location>
</feature>
<dbReference type="InterPro" id="IPR009936">
    <property type="entry name" value="DUF1468"/>
</dbReference>
<keyword evidence="4" id="KW-1185">Reference proteome</keyword>
<keyword evidence="1" id="KW-1133">Transmembrane helix</keyword>
<evidence type="ECO:0000259" key="2">
    <source>
        <dbReference type="Pfam" id="PF07331"/>
    </source>
</evidence>
<feature type="domain" description="DUF1468" evidence="2">
    <location>
        <begin position="9"/>
        <end position="145"/>
    </location>
</feature>
<sequence>MIRQNAGIWAGIVLLLFSVFVFWQSFSLHYRTAFGPGPGMFPRWLSGILIVLSLVYIWQSARKEIFRLSEILPKGEGLINILSVLLSVFVFMVIVNRTGFMIAGTAMLFIVLFRHFKWYAALIIAFVVTLILFLIFKPLLGVPIPVNQFGW</sequence>
<evidence type="ECO:0000256" key="1">
    <source>
        <dbReference type="SAM" id="Phobius"/>
    </source>
</evidence>
<evidence type="ECO:0000313" key="3">
    <source>
        <dbReference type="EMBL" id="AGA59657.1"/>
    </source>
</evidence>
<feature type="transmembrane region" description="Helical" evidence="1">
    <location>
        <begin position="118"/>
        <end position="136"/>
    </location>
</feature>
<keyword evidence="1" id="KW-0472">Membrane</keyword>
<feature type="transmembrane region" description="Helical" evidence="1">
    <location>
        <begin position="7"/>
        <end position="26"/>
    </location>
</feature>
<dbReference type="Pfam" id="PF07331">
    <property type="entry name" value="TctB"/>
    <property type="match status" value="1"/>
</dbReference>
<dbReference type="EMBL" id="CP003255">
    <property type="protein sequence ID" value="AGA59657.1"/>
    <property type="molecule type" value="Genomic_DNA"/>
</dbReference>